<evidence type="ECO:0000256" key="1">
    <source>
        <dbReference type="ARBA" id="ARBA00008725"/>
    </source>
</evidence>
<reference evidence="3 4" key="1">
    <citation type="journal article" date="2015" name="Genome Biol. Evol.">
        <title>Comparative Genomics of a Bacterivorous Green Alga Reveals Evolutionary Causalities and Consequences of Phago-Mixotrophic Mode of Nutrition.</title>
        <authorList>
            <person name="Burns J.A."/>
            <person name="Paasch A."/>
            <person name="Narechania A."/>
            <person name="Kim E."/>
        </authorList>
    </citation>
    <scope>NUCLEOTIDE SEQUENCE [LARGE SCALE GENOMIC DNA]</scope>
    <source>
        <strain evidence="3 4">PLY_AMNH</strain>
    </source>
</reference>
<feature type="domain" description="PBP" evidence="2">
    <location>
        <begin position="19"/>
        <end position="310"/>
    </location>
</feature>
<gene>
    <name evidence="3" type="ORF">CYMTET_10291</name>
</gene>
<feature type="non-terminal residue" evidence="3">
    <location>
        <position position="449"/>
    </location>
</feature>
<proteinExistence type="inferred from homology"/>
<comment type="caution">
    <text evidence="3">The sequence shown here is derived from an EMBL/GenBank/DDBJ whole genome shotgun (WGS) entry which is preliminary data.</text>
</comment>
<evidence type="ECO:0000259" key="2">
    <source>
        <dbReference type="Pfam" id="PF12849"/>
    </source>
</evidence>
<organism evidence="3 4">
    <name type="scientific">Cymbomonas tetramitiformis</name>
    <dbReference type="NCBI Taxonomy" id="36881"/>
    <lineage>
        <taxon>Eukaryota</taxon>
        <taxon>Viridiplantae</taxon>
        <taxon>Chlorophyta</taxon>
        <taxon>Pyramimonadophyceae</taxon>
        <taxon>Pyramimonadales</taxon>
        <taxon>Pyramimonadaceae</taxon>
        <taxon>Cymbomonas</taxon>
    </lineage>
</organism>
<evidence type="ECO:0000313" key="4">
    <source>
        <dbReference type="Proteomes" id="UP001190700"/>
    </source>
</evidence>
<protein>
    <recommendedName>
        <fullName evidence="2">PBP domain-containing protein</fullName>
    </recommendedName>
</protein>
<sequence length="449" mass="48902">MLGVSANPYYSSTFNGKHVVQGAGASFPNRLYQDATFAYRFVVNDSSVSYLSTGSGKGKCRIKSPEDECSDTLEPQQIDYAGSDSLLTDAEYEQYPDLQMYPVVGGAVVPIYNLENITRDDPPLVLDRETLARIFLQNITSWGAESIRRLNPELDRLGKLPDAAISVAVREDKSGTTEIFKKALARFSSEFSTRVGTSSKNDWAIKDPPILHHQRDTNAGVAAFVVATSNSIGYSVLGEALALKLQYASIVQGDSTVVASSQSVEFALLEKGLEFGNNGDQSDRLTADVQDAKGVFAWPITGYTYLIMRKNQVHGQPLDRLRSGAECENVKHTVAYWNWFLSDPLVRSLAARHGFAPIPDAVTNIVLSRLNADVLCNGKHASLSEDNALRTVQVSGNSTMVVEKVMSLFTEAYSRVAPTTQIHNSLTPETHQITGITAGDASSDYIAVV</sequence>
<dbReference type="AlphaFoldDB" id="A0AAE0GQ20"/>
<dbReference type="InterPro" id="IPR024370">
    <property type="entry name" value="PBP_domain"/>
</dbReference>
<dbReference type="InterPro" id="IPR050962">
    <property type="entry name" value="Phosphate-bind_PstS"/>
</dbReference>
<name>A0AAE0GQ20_9CHLO</name>
<dbReference type="PANTHER" id="PTHR42996:SF1">
    <property type="entry name" value="PHOSPHATE-BINDING PROTEIN PSTS"/>
    <property type="match status" value="1"/>
</dbReference>
<dbReference type="Gene3D" id="3.40.190.10">
    <property type="entry name" value="Periplasmic binding protein-like II"/>
    <property type="match status" value="2"/>
</dbReference>
<dbReference type="SUPFAM" id="SSF53850">
    <property type="entry name" value="Periplasmic binding protein-like II"/>
    <property type="match status" value="1"/>
</dbReference>
<keyword evidence="4" id="KW-1185">Reference proteome</keyword>
<accession>A0AAE0GQ20</accession>
<dbReference type="Pfam" id="PF12849">
    <property type="entry name" value="PBP_like_2"/>
    <property type="match status" value="1"/>
</dbReference>
<evidence type="ECO:0000313" key="3">
    <source>
        <dbReference type="EMBL" id="KAK3281948.1"/>
    </source>
</evidence>
<dbReference type="Proteomes" id="UP001190700">
    <property type="component" value="Unassembled WGS sequence"/>
</dbReference>
<comment type="similarity">
    <text evidence="1">Belongs to the PstS family.</text>
</comment>
<dbReference type="PANTHER" id="PTHR42996">
    <property type="entry name" value="PHOSPHATE-BINDING PROTEIN PSTS"/>
    <property type="match status" value="1"/>
</dbReference>
<dbReference type="EMBL" id="LGRX02003617">
    <property type="protein sequence ID" value="KAK3281948.1"/>
    <property type="molecule type" value="Genomic_DNA"/>
</dbReference>